<comment type="similarity">
    <text evidence="5 6">Belongs to the TRAFAC class myosin-kinesin ATPase superfamily. Kinesin family.</text>
</comment>
<feature type="binding site" evidence="5">
    <location>
        <begin position="195"/>
        <end position="202"/>
    </location>
    <ligand>
        <name>ATP</name>
        <dbReference type="ChEBI" id="CHEBI:30616"/>
    </ligand>
</feature>
<dbReference type="InterPro" id="IPR001752">
    <property type="entry name" value="Kinesin_motor_dom"/>
</dbReference>
<dbReference type="AlphaFoldDB" id="A0A833RKB6"/>
<keyword evidence="6" id="KW-0493">Microtubule</keyword>
<dbReference type="Proteomes" id="UP000655588">
    <property type="component" value="Unassembled WGS sequence"/>
</dbReference>
<evidence type="ECO:0000259" key="9">
    <source>
        <dbReference type="PROSITE" id="PS50067"/>
    </source>
</evidence>
<accession>A0A833RKB6</accession>
<evidence type="ECO:0000256" key="4">
    <source>
        <dbReference type="ARBA" id="ARBA00023212"/>
    </source>
</evidence>
<dbReference type="InterPro" id="IPR027640">
    <property type="entry name" value="Kinesin-like_fam"/>
</dbReference>
<evidence type="ECO:0000256" key="8">
    <source>
        <dbReference type="SAM" id="MobiDB-lite"/>
    </source>
</evidence>
<feature type="coiled-coil region" evidence="7">
    <location>
        <begin position="455"/>
        <end position="482"/>
    </location>
</feature>
<evidence type="ECO:0000313" key="11">
    <source>
        <dbReference type="Proteomes" id="UP000655588"/>
    </source>
</evidence>
<keyword evidence="4" id="KW-0963">Cytoplasm</keyword>
<feature type="domain" description="Kinesin motor" evidence="9">
    <location>
        <begin position="111"/>
        <end position="446"/>
    </location>
</feature>
<protein>
    <recommendedName>
        <fullName evidence="6">Kinesin-like protein</fullName>
    </recommendedName>
</protein>
<keyword evidence="5 6" id="KW-0505">Motor protein</keyword>
<gene>
    <name evidence="10" type="ORF">E2986_10978</name>
</gene>
<dbReference type="InterPro" id="IPR036961">
    <property type="entry name" value="Kinesin_motor_dom_sf"/>
</dbReference>
<comment type="caution">
    <text evidence="10">The sequence shown here is derived from an EMBL/GenBank/DDBJ whole genome shotgun (WGS) entry which is preliminary data.</text>
</comment>
<proteinExistence type="inferred from homology"/>
<keyword evidence="11" id="KW-1185">Reference proteome</keyword>
<evidence type="ECO:0000313" key="10">
    <source>
        <dbReference type="EMBL" id="KAF3425334.1"/>
    </source>
</evidence>
<dbReference type="InterPro" id="IPR019821">
    <property type="entry name" value="Kinesin_motor_CS"/>
</dbReference>
<feature type="region of interest" description="Disordered" evidence="8">
    <location>
        <begin position="650"/>
        <end position="677"/>
    </location>
</feature>
<name>A0A833RKB6_9HYME</name>
<dbReference type="GO" id="GO:0007018">
    <property type="term" value="P:microtubule-based movement"/>
    <property type="evidence" value="ECO:0007669"/>
    <property type="project" value="InterPro"/>
</dbReference>
<dbReference type="GO" id="GO:0003777">
    <property type="term" value="F:microtubule motor activity"/>
    <property type="evidence" value="ECO:0007669"/>
    <property type="project" value="InterPro"/>
</dbReference>
<dbReference type="PANTHER" id="PTHR47968:SF67">
    <property type="entry name" value="KINESIN MOTOR DOMAIN-CONTAINING PROTEIN"/>
    <property type="match status" value="1"/>
</dbReference>
<evidence type="ECO:0000256" key="2">
    <source>
        <dbReference type="ARBA" id="ARBA00022741"/>
    </source>
</evidence>
<evidence type="ECO:0000256" key="5">
    <source>
        <dbReference type="PROSITE-ProRule" id="PRU00283"/>
    </source>
</evidence>
<dbReference type="Pfam" id="PF00225">
    <property type="entry name" value="Kinesin"/>
    <property type="match status" value="1"/>
</dbReference>
<sequence length="790" mass="90597">MDNRYKRMAGRKYNPGKTNNRFITSQSVISYRRVQKESDELLYTAWVTRYGPQSVASANSKRAVEVSKTLPSVWRSRNVRDAPINRRPKGTCPGSLSRGGALEVGRHAASNYQVLHRPRGNLEEDFLVLVSPIQKLKDCPDNRPESWNFSLKSLTFSFFRIFEESATQQDVFENVALPVVESALDGYNGTIFAYGQTASGKTHTITGDLEDENRGIIPRTLQFLFDAIQKRPENVYSIEVAYLEIYNEIGYDLLDRRQQRDFAVTRLENLPRISIREDEVGKLHLKNLTFYCVRNLEDAFELLLLGDNNRVIADTPMNLQSSRSHCIFTIIVSAKQFGAEQYKRAKVHLVDLAGSERVYKCSITGTILTEAKHINLSLHYLEQVIVSLGQESVGHIPYRNSLLTSILRDSLGGNCQTIMLATISVHFSNLEETVSTCRFAQRVALIKNYLKLNFETDVQSENALLRAENERLKQQIKVLTRQIQTPEELTAKDKRDLDCKVRSFLESGERVFWDFNPKKVEYCFESFKRAFELSKDQKCYPKKLEYYEDLKKNHQLTEASDDRFTINSIENENQEIVQDSISNRIPLKKQKRRPKISDQIKSDCGVNVRDNNSTLKNKSVFSDTSEQLPCNIVNLTLSDLTRDRDHTVDQKVTDKTNDSNQQSLCKTGKQKNDRKKHNTRIDSIVNQQNEQNPIELPSAETKIVTKEASFVEADYSVPVYQKFLSFDACTPKSPSTLKENVKIEKEDFDRKCDSEKNDKQFEDSLPLTGDPEIDEEIIAFYKAKRSGSIY</sequence>
<dbReference type="PROSITE" id="PS00411">
    <property type="entry name" value="KINESIN_MOTOR_1"/>
    <property type="match status" value="1"/>
</dbReference>
<dbReference type="GO" id="GO:0008017">
    <property type="term" value="F:microtubule binding"/>
    <property type="evidence" value="ECO:0007669"/>
    <property type="project" value="InterPro"/>
</dbReference>
<dbReference type="Gene3D" id="3.40.850.10">
    <property type="entry name" value="Kinesin motor domain"/>
    <property type="match status" value="1"/>
</dbReference>
<dbReference type="GO" id="GO:0005524">
    <property type="term" value="F:ATP binding"/>
    <property type="evidence" value="ECO:0007669"/>
    <property type="project" value="UniProtKB-UniRule"/>
</dbReference>
<keyword evidence="2 5" id="KW-0547">Nucleotide-binding</keyword>
<reference evidence="10" key="1">
    <citation type="submission" date="2019-11" db="EMBL/GenBank/DDBJ databases">
        <title>The nuclear and mitochondrial genomes of Frieseomelitta varia - a highly eusocial stingless bee (Meliponini) with a permanently sterile worker caste.</title>
        <authorList>
            <person name="Freitas F.C.P."/>
            <person name="Lourenco A.P."/>
            <person name="Nunes F.M.F."/>
            <person name="Paschoal A.R."/>
            <person name="Abreu F.C.P."/>
            <person name="Barbin F.O."/>
            <person name="Bataglia L."/>
            <person name="Cardoso-Junior C.A.M."/>
            <person name="Cervoni M.S."/>
            <person name="Silva S.R."/>
            <person name="Dalarmi F."/>
            <person name="Del Lama M.A."/>
            <person name="Depintor T.S."/>
            <person name="Ferreira K.M."/>
            <person name="Goria P.S."/>
            <person name="Jaskot M.C."/>
            <person name="Lago D.C."/>
            <person name="Luna-Lucena D."/>
            <person name="Moda L.M."/>
            <person name="Nascimento L."/>
            <person name="Pedrino M."/>
            <person name="Rabico F.O."/>
            <person name="Sanches F.C."/>
            <person name="Santos D.E."/>
            <person name="Santos C.G."/>
            <person name="Vieira J."/>
            <person name="Lopes T.F."/>
            <person name="Barchuk A.R."/>
            <person name="Hartfelder K."/>
            <person name="Simoes Z.L.P."/>
            <person name="Bitondi M.M.G."/>
            <person name="Pinheiro D.G."/>
        </authorList>
    </citation>
    <scope>NUCLEOTIDE SEQUENCE</scope>
    <source>
        <strain evidence="10">USP_RPSP 00005682</strain>
        <tissue evidence="10">Whole individual</tissue>
    </source>
</reference>
<keyword evidence="3 5" id="KW-0067">ATP-binding</keyword>
<evidence type="ECO:0000256" key="6">
    <source>
        <dbReference type="RuleBase" id="RU000394"/>
    </source>
</evidence>
<evidence type="ECO:0000256" key="1">
    <source>
        <dbReference type="ARBA" id="ARBA00004245"/>
    </source>
</evidence>
<feature type="compositionally biased region" description="Basic residues" evidence="8">
    <location>
        <begin position="668"/>
        <end position="677"/>
    </location>
</feature>
<dbReference type="EMBL" id="WNWW01000404">
    <property type="protein sequence ID" value="KAF3425334.1"/>
    <property type="molecule type" value="Genomic_DNA"/>
</dbReference>
<keyword evidence="4" id="KW-0206">Cytoskeleton</keyword>
<organism evidence="10 11">
    <name type="scientific">Frieseomelitta varia</name>
    <dbReference type="NCBI Taxonomy" id="561572"/>
    <lineage>
        <taxon>Eukaryota</taxon>
        <taxon>Metazoa</taxon>
        <taxon>Ecdysozoa</taxon>
        <taxon>Arthropoda</taxon>
        <taxon>Hexapoda</taxon>
        <taxon>Insecta</taxon>
        <taxon>Pterygota</taxon>
        <taxon>Neoptera</taxon>
        <taxon>Endopterygota</taxon>
        <taxon>Hymenoptera</taxon>
        <taxon>Apocrita</taxon>
        <taxon>Aculeata</taxon>
        <taxon>Apoidea</taxon>
        <taxon>Anthophila</taxon>
        <taxon>Apidae</taxon>
        <taxon>Frieseomelitta</taxon>
    </lineage>
</organism>
<keyword evidence="7" id="KW-0175">Coiled coil</keyword>
<dbReference type="InterPro" id="IPR027417">
    <property type="entry name" value="P-loop_NTPase"/>
</dbReference>
<evidence type="ECO:0000256" key="3">
    <source>
        <dbReference type="ARBA" id="ARBA00022840"/>
    </source>
</evidence>
<dbReference type="SMART" id="SM00129">
    <property type="entry name" value="KISc"/>
    <property type="match status" value="1"/>
</dbReference>
<dbReference type="PANTHER" id="PTHR47968">
    <property type="entry name" value="CENTROMERE PROTEIN E"/>
    <property type="match status" value="1"/>
</dbReference>
<dbReference type="SUPFAM" id="SSF52540">
    <property type="entry name" value="P-loop containing nucleoside triphosphate hydrolases"/>
    <property type="match status" value="1"/>
</dbReference>
<dbReference type="PRINTS" id="PR00380">
    <property type="entry name" value="KINESINHEAVY"/>
</dbReference>
<dbReference type="PROSITE" id="PS50067">
    <property type="entry name" value="KINESIN_MOTOR_2"/>
    <property type="match status" value="1"/>
</dbReference>
<comment type="subcellular location">
    <subcellularLocation>
        <location evidence="1">Cytoplasm</location>
        <location evidence="1">Cytoskeleton</location>
    </subcellularLocation>
</comment>
<dbReference type="GO" id="GO:0005874">
    <property type="term" value="C:microtubule"/>
    <property type="evidence" value="ECO:0007669"/>
    <property type="project" value="UniProtKB-KW"/>
</dbReference>
<evidence type="ECO:0000256" key="7">
    <source>
        <dbReference type="SAM" id="Coils"/>
    </source>
</evidence>